<name>A0A7V2WUA0_LEUMU</name>
<dbReference type="AlphaFoldDB" id="A0A7V2WUA0"/>
<protein>
    <submittedName>
        <fullName evidence="2">Heme exporter protein CcmD</fullName>
    </submittedName>
</protein>
<dbReference type="EMBL" id="DRMS01000144">
    <property type="protein sequence ID" value="HFC91868.1"/>
    <property type="molecule type" value="Genomic_DNA"/>
</dbReference>
<dbReference type="Proteomes" id="UP000885750">
    <property type="component" value="Unassembled WGS sequence"/>
</dbReference>
<gene>
    <name evidence="2" type="ORF">ENJ51_03560</name>
</gene>
<keyword evidence="1" id="KW-1133">Transmembrane helix</keyword>
<organism evidence="2">
    <name type="scientific">Leucothrix mucor</name>
    <dbReference type="NCBI Taxonomy" id="45248"/>
    <lineage>
        <taxon>Bacteria</taxon>
        <taxon>Pseudomonadati</taxon>
        <taxon>Pseudomonadota</taxon>
        <taxon>Gammaproteobacteria</taxon>
        <taxon>Thiotrichales</taxon>
        <taxon>Thiotrichaceae</taxon>
        <taxon>Leucothrix</taxon>
    </lineage>
</organism>
<comment type="caution">
    <text evidence="2">The sequence shown here is derived from an EMBL/GenBank/DDBJ whole genome shotgun (WGS) entry which is preliminary data.</text>
</comment>
<keyword evidence="1" id="KW-0812">Transmembrane</keyword>
<reference evidence="2" key="1">
    <citation type="journal article" date="2020" name="mSystems">
        <title>Genome- and Community-Level Interaction Insights into Carbon Utilization and Element Cycling Functions of Hydrothermarchaeota in Hydrothermal Sediment.</title>
        <authorList>
            <person name="Zhou Z."/>
            <person name="Liu Y."/>
            <person name="Xu W."/>
            <person name="Pan J."/>
            <person name="Luo Z.H."/>
            <person name="Li M."/>
        </authorList>
    </citation>
    <scope>NUCLEOTIDE SEQUENCE [LARGE SCALE GENOMIC DNA]</scope>
    <source>
        <strain evidence="2">HyVt-493</strain>
    </source>
</reference>
<accession>A0A7V2WUA0</accession>
<sequence>MGVKIMSEFFNMGGYGYHVWGIMLLALVIMLAEPLSLKLQRKTLLLRIQRNKRIRRNKD</sequence>
<evidence type="ECO:0000256" key="1">
    <source>
        <dbReference type="SAM" id="Phobius"/>
    </source>
</evidence>
<feature type="transmembrane region" description="Helical" evidence="1">
    <location>
        <begin position="15"/>
        <end position="32"/>
    </location>
</feature>
<keyword evidence="1" id="KW-0472">Membrane</keyword>
<proteinExistence type="predicted"/>
<evidence type="ECO:0000313" key="2">
    <source>
        <dbReference type="EMBL" id="HFC91868.1"/>
    </source>
</evidence>